<dbReference type="EMBL" id="JAHRHJ020003813">
    <property type="protein sequence ID" value="KAH9290234.1"/>
    <property type="molecule type" value="Genomic_DNA"/>
</dbReference>
<name>A0AA38C371_TAXCH</name>
<comment type="caution">
    <text evidence="2">The sequence shown here is derived from an EMBL/GenBank/DDBJ whole genome shotgun (WGS) entry which is preliminary data.</text>
</comment>
<feature type="non-terminal residue" evidence="2">
    <location>
        <position position="1"/>
    </location>
</feature>
<feature type="domain" description="Glutathione S-transferase C-terminal" evidence="1">
    <location>
        <begin position="13"/>
        <end position="63"/>
    </location>
</feature>
<dbReference type="InterPro" id="IPR036282">
    <property type="entry name" value="Glutathione-S-Trfase_C_sf"/>
</dbReference>
<dbReference type="Gene3D" id="1.20.1050.10">
    <property type="match status" value="1"/>
</dbReference>
<dbReference type="Proteomes" id="UP000824469">
    <property type="component" value="Unassembled WGS sequence"/>
</dbReference>
<dbReference type="Pfam" id="PF00043">
    <property type="entry name" value="GST_C"/>
    <property type="match status" value="1"/>
</dbReference>
<evidence type="ECO:0000313" key="3">
    <source>
        <dbReference type="Proteomes" id="UP000824469"/>
    </source>
</evidence>
<protein>
    <recommendedName>
        <fullName evidence="1">Glutathione S-transferase C-terminal domain-containing protein</fullName>
    </recommendedName>
</protein>
<gene>
    <name evidence="2" type="ORF">KI387_034351</name>
</gene>
<reference evidence="2 3" key="1">
    <citation type="journal article" date="2021" name="Nat. Plants">
        <title>The Taxus genome provides insights into paclitaxel biosynthesis.</title>
        <authorList>
            <person name="Xiong X."/>
            <person name="Gou J."/>
            <person name="Liao Q."/>
            <person name="Li Y."/>
            <person name="Zhou Q."/>
            <person name="Bi G."/>
            <person name="Li C."/>
            <person name="Du R."/>
            <person name="Wang X."/>
            <person name="Sun T."/>
            <person name="Guo L."/>
            <person name="Liang H."/>
            <person name="Lu P."/>
            <person name="Wu Y."/>
            <person name="Zhang Z."/>
            <person name="Ro D.K."/>
            <person name="Shang Y."/>
            <person name="Huang S."/>
            <person name="Yan J."/>
        </authorList>
    </citation>
    <scope>NUCLEOTIDE SEQUENCE [LARGE SCALE GENOMIC DNA]</scope>
    <source>
        <strain evidence="2">Ta-2019</strain>
    </source>
</reference>
<dbReference type="SUPFAM" id="SSF47616">
    <property type="entry name" value="GST C-terminal domain-like"/>
    <property type="match status" value="1"/>
</dbReference>
<accession>A0AA38C371</accession>
<keyword evidence="3" id="KW-1185">Reference proteome</keyword>
<dbReference type="InterPro" id="IPR004046">
    <property type="entry name" value="GST_C"/>
</dbReference>
<dbReference type="AlphaFoldDB" id="A0AA38C371"/>
<organism evidence="2 3">
    <name type="scientific">Taxus chinensis</name>
    <name type="common">Chinese yew</name>
    <name type="synonym">Taxus wallichiana var. chinensis</name>
    <dbReference type="NCBI Taxonomy" id="29808"/>
    <lineage>
        <taxon>Eukaryota</taxon>
        <taxon>Viridiplantae</taxon>
        <taxon>Streptophyta</taxon>
        <taxon>Embryophyta</taxon>
        <taxon>Tracheophyta</taxon>
        <taxon>Spermatophyta</taxon>
        <taxon>Pinopsida</taxon>
        <taxon>Pinidae</taxon>
        <taxon>Conifers II</taxon>
        <taxon>Cupressales</taxon>
        <taxon>Taxaceae</taxon>
        <taxon>Taxus</taxon>
    </lineage>
</organism>
<evidence type="ECO:0000313" key="2">
    <source>
        <dbReference type="EMBL" id="KAH9290234.1"/>
    </source>
</evidence>
<sequence length="65" mass="7271">IFDAGSRIIRSKGEAQEEAKRDMVENLEYLEGALKRMSKGGPYFGGEEFGFLDITFISVCVMVPH</sequence>
<evidence type="ECO:0000259" key="1">
    <source>
        <dbReference type="Pfam" id="PF00043"/>
    </source>
</evidence>
<proteinExistence type="predicted"/>